<dbReference type="GO" id="GO:0140664">
    <property type="term" value="F:ATP-dependent DNA damage sensor activity"/>
    <property type="evidence" value="ECO:0007669"/>
    <property type="project" value="InterPro"/>
</dbReference>
<dbReference type="GO" id="GO:0000723">
    <property type="term" value="P:telomere maintenance"/>
    <property type="evidence" value="ECO:0007669"/>
    <property type="project" value="TreeGrafter"/>
</dbReference>
<comment type="caution">
    <text evidence="4">The sequence shown here is derived from an EMBL/GenBank/DDBJ whole genome shotgun (WGS) entry which is preliminary data.</text>
</comment>
<dbReference type="OrthoDB" id="336321at2759"/>
<dbReference type="Gene3D" id="3.40.50.300">
    <property type="entry name" value="P-loop containing nucleotide triphosphate hydrolases"/>
    <property type="match status" value="1"/>
</dbReference>
<dbReference type="PANTHER" id="PTHR46457">
    <property type="entry name" value="DNA REPAIR PROTEIN RAD51 HOMOLOG 4"/>
    <property type="match status" value="1"/>
</dbReference>
<dbReference type="GO" id="GO:0005524">
    <property type="term" value="F:ATP binding"/>
    <property type="evidence" value="ECO:0007669"/>
    <property type="project" value="InterPro"/>
</dbReference>
<evidence type="ECO:0000256" key="2">
    <source>
        <dbReference type="ARBA" id="ARBA00023242"/>
    </source>
</evidence>
<dbReference type="GO" id="GO:0033063">
    <property type="term" value="C:Rad51B-Rad51C-Rad51D-XRCC2 complex"/>
    <property type="evidence" value="ECO:0007669"/>
    <property type="project" value="TreeGrafter"/>
</dbReference>
<dbReference type="STRING" id="1611254.A0A2G5UGL1"/>
<evidence type="ECO:0000256" key="1">
    <source>
        <dbReference type="ARBA" id="ARBA00004123"/>
    </source>
</evidence>
<dbReference type="GO" id="GO:0042148">
    <property type="term" value="P:DNA strand invasion"/>
    <property type="evidence" value="ECO:0007669"/>
    <property type="project" value="TreeGrafter"/>
</dbReference>
<reference evidence="5" key="1">
    <citation type="submission" date="2017-10" db="EMBL/GenBank/DDBJ databases">
        <title>Rapid genome shrinkage in a self-fertile nematode reveals novel sperm competition proteins.</title>
        <authorList>
            <person name="Yin D."/>
            <person name="Schwarz E.M."/>
            <person name="Thomas C.G."/>
            <person name="Felde R.L."/>
            <person name="Korf I.F."/>
            <person name="Cutter A.D."/>
            <person name="Schartner C.M."/>
            <person name="Ralston E.J."/>
            <person name="Meyer B.J."/>
            <person name="Haag E.S."/>
        </authorList>
    </citation>
    <scope>NUCLEOTIDE SEQUENCE [LARGE SCALE GENOMIC DNA]</scope>
    <source>
        <strain evidence="5">JU1422</strain>
    </source>
</reference>
<dbReference type="GO" id="GO:0007131">
    <property type="term" value="P:reciprocal meiotic recombination"/>
    <property type="evidence" value="ECO:0007669"/>
    <property type="project" value="TreeGrafter"/>
</dbReference>
<evidence type="ECO:0000259" key="3">
    <source>
        <dbReference type="PROSITE" id="PS50162"/>
    </source>
</evidence>
<sequence>MDSSKITFEYETAYELLVRLGADGLFLYTSLPTLNQVLELVPGKCYELDGDIGSGKTQICYSLAAKLLLTKKTAKIGWISAVPLRTDHLSQHFSSTDSDETSHLLDRIVCKRVEMVSELRDSLNALCETINMQLVIVENIDALLHDTAYDREMGRNVQIDISERLRRLTRSGITVMVTNHITHWRGYPAPALGNFWASQIENRFFVERRSEESNVRSVSTMRGGNEQTIRVDFEISDGGLKAIVHQLRHSLTHSLRSLALGAFASRASARQTQEDEASTGHRAQNMNYEIVLEVNAKQEIRRDETSRDSGQPHRSSLRLSVFVVSREKRVPRVQSVCYMSADFRPNRYLAVWKIGRPHQDSFDRLFHVPFQFPFCRMGLPEILIPFIGLSGLLSTMRREWVYLNEARITVDTIFAKFWLSIILC</sequence>
<organism evidence="4 5">
    <name type="scientific">Caenorhabditis nigoni</name>
    <dbReference type="NCBI Taxonomy" id="1611254"/>
    <lineage>
        <taxon>Eukaryota</taxon>
        <taxon>Metazoa</taxon>
        <taxon>Ecdysozoa</taxon>
        <taxon>Nematoda</taxon>
        <taxon>Chromadorea</taxon>
        <taxon>Rhabditida</taxon>
        <taxon>Rhabditina</taxon>
        <taxon>Rhabditomorpha</taxon>
        <taxon>Rhabditoidea</taxon>
        <taxon>Rhabditidae</taxon>
        <taxon>Peloderinae</taxon>
        <taxon>Caenorhabditis</taxon>
    </lineage>
</organism>
<dbReference type="AlphaFoldDB" id="A0A2G5UGL1"/>
<dbReference type="GO" id="GO:0000400">
    <property type="term" value="F:four-way junction DNA binding"/>
    <property type="evidence" value="ECO:0007669"/>
    <property type="project" value="TreeGrafter"/>
</dbReference>
<accession>A0A2G5UGL1</accession>
<dbReference type="GO" id="GO:0003697">
    <property type="term" value="F:single-stranded DNA binding"/>
    <property type="evidence" value="ECO:0007669"/>
    <property type="project" value="TreeGrafter"/>
</dbReference>
<dbReference type="PROSITE" id="PS50162">
    <property type="entry name" value="RECA_2"/>
    <property type="match status" value="1"/>
</dbReference>
<keyword evidence="2" id="KW-0539">Nucleus</keyword>
<comment type="subcellular location">
    <subcellularLocation>
        <location evidence="1">Nucleus</location>
    </subcellularLocation>
</comment>
<feature type="domain" description="RecA family profile 1" evidence="3">
    <location>
        <begin position="23"/>
        <end position="181"/>
    </location>
</feature>
<dbReference type="InterPro" id="IPR051988">
    <property type="entry name" value="HRR_RAD51_Paralog"/>
</dbReference>
<dbReference type="PANTHER" id="PTHR46457:SF1">
    <property type="entry name" value="DNA REPAIR PROTEIN RAD51 HOMOLOG 4"/>
    <property type="match status" value="1"/>
</dbReference>
<dbReference type="EMBL" id="PDUG01000003">
    <property type="protein sequence ID" value="PIC38366.1"/>
    <property type="molecule type" value="Genomic_DNA"/>
</dbReference>
<evidence type="ECO:0000313" key="5">
    <source>
        <dbReference type="Proteomes" id="UP000230233"/>
    </source>
</evidence>
<keyword evidence="5" id="KW-1185">Reference proteome</keyword>
<evidence type="ECO:0000313" key="4">
    <source>
        <dbReference type="EMBL" id="PIC38366.1"/>
    </source>
</evidence>
<dbReference type="InterPro" id="IPR027417">
    <property type="entry name" value="P-loop_NTPase"/>
</dbReference>
<dbReference type="SUPFAM" id="SSF52540">
    <property type="entry name" value="P-loop containing nucleoside triphosphate hydrolases"/>
    <property type="match status" value="1"/>
</dbReference>
<dbReference type="InterPro" id="IPR020588">
    <property type="entry name" value="RecA_ATP-bd"/>
</dbReference>
<dbReference type="GO" id="GO:0005815">
    <property type="term" value="C:microtubule organizing center"/>
    <property type="evidence" value="ECO:0007669"/>
    <property type="project" value="TreeGrafter"/>
</dbReference>
<gene>
    <name evidence="4" type="primary">Cni-rfs-1</name>
    <name evidence="4" type="synonym">Cnig_chr_III.g10401</name>
    <name evidence="4" type="ORF">B9Z55_010401</name>
</gene>
<proteinExistence type="predicted"/>
<name>A0A2G5UGL1_9PELO</name>
<protein>
    <recommendedName>
        <fullName evidence="3">RecA family profile 1 domain-containing protein</fullName>
    </recommendedName>
</protein>
<dbReference type="Proteomes" id="UP000230233">
    <property type="component" value="Chromosome III"/>
</dbReference>
<dbReference type="GO" id="GO:0005657">
    <property type="term" value="C:replication fork"/>
    <property type="evidence" value="ECO:0007669"/>
    <property type="project" value="TreeGrafter"/>
</dbReference>
<dbReference type="GO" id="GO:0000724">
    <property type="term" value="P:double-strand break repair via homologous recombination"/>
    <property type="evidence" value="ECO:0007669"/>
    <property type="project" value="TreeGrafter"/>
</dbReference>